<dbReference type="Proteomes" id="UP001060215">
    <property type="component" value="Chromosome 12"/>
</dbReference>
<evidence type="ECO:0000313" key="1">
    <source>
        <dbReference type="EMBL" id="KAI7994865.1"/>
    </source>
</evidence>
<name>A0ACC0G1I0_9ERIC</name>
<accession>A0ACC0G1I0</accession>
<sequence length="404" mass="44771">MATRSIVQKNPNLNLHLSPPPPPHKTRHRQPGDGEDHRSPDRVKWDYRGQRKIIPWFWLPKIAVDAYVAPNAVLACDGASVWNGSVLRGDLNKITVASLQCQRDKIGGSSTGVFASKITQAKDGKPVTIELIDAKTKEPKDTSEMRHLSQRGFVLVDEHMQVIDANGNLVPHLYCIDDANEKMILAYAAIVEQVSGKDHVLNHLSIPAACFTHLEISNGWTHRAKKRAEIEGFEISVAKTSFKANTKALAENEGEGLAKVIFLNLLDLYNASLKNQSKGLNKESVNYNKKEADIKRNAALSAAKFAEACQQPGLQGINVRSELLETAKKSLPSTFKRILEVSSGDSGNLSLMSCDNIKFLDRLVSTLEEKKHHEVKLKEGLKDLSAKSMELQNSLTSLWPKQFN</sequence>
<protein>
    <submittedName>
        <fullName evidence="1">Uncharacterized protein</fullName>
    </submittedName>
</protein>
<gene>
    <name evidence="1" type="ORF">LOK49_LG11G02372</name>
</gene>
<organism evidence="1 2">
    <name type="scientific">Camellia lanceoleosa</name>
    <dbReference type="NCBI Taxonomy" id="1840588"/>
    <lineage>
        <taxon>Eukaryota</taxon>
        <taxon>Viridiplantae</taxon>
        <taxon>Streptophyta</taxon>
        <taxon>Embryophyta</taxon>
        <taxon>Tracheophyta</taxon>
        <taxon>Spermatophyta</taxon>
        <taxon>Magnoliopsida</taxon>
        <taxon>eudicotyledons</taxon>
        <taxon>Gunneridae</taxon>
        <taxon>Pentapetalae</taxon>
        <taxon>asterids</taxon>
        <taxon>Ericales</taxon>
        <taxon>Theaceae</taxon>
        <taxon>Camellia</taxon>
    </lineage>
</organism>
<keyword evidence="2" id="KW-1185">Reference proteome</keyword>
<comment type="caution">
    <text evidence="1">The sequence shown here is derived from an EMBL/GenBank/DDBJ whole genome shotgun (WGS) entry which is preliminary data.</text>
</comment>
<dbReference type="EMBL" id="CM045769">
    <property type="protein sequence ID" value="KAI7994865.1"/>
    <property type="molecule type" value="Genomic_DNA"/>
</dbReference>
<proteinExistence type="predicted"/>
<evidence type="ECO:0000313" key="2">
    <source>
        <dbReference type="Proteomes" id="UP001060215"/>
    </source>
</evidence>
<reference evidence="1 2" key="1">
    <citation type="journal article" date="2022" name="Plant J.">
        <title>Chromosome-level genome of Camellia lanceoleosa provides a valuable resource for understanding genome evolution and self-incompatibility.</title>
        <authorList>
            <person name="Gong W."/>
            <person name="Xiao S."/>
            <person name="Wang L."/>
            <person name="Liao Z."/>
            <person name="Chang Y."/>
            <person name="Mo W."/>
            <person name="Hu G."/>
            <person name="Li W."/>
            <person name="Zhao G."/>
            <person name="Zhu H."/>
            <person name="Hu X."/>
            <person name="Ji K."/>
            <person name="Xiang X."/>
            <person name="Song Q."/>
            <person name="Yuan D."/>
            <person name="Jin S."/>
            <person name="Zhang L."/>
        </authorList>
    </citation>
    <scope>NUCLEOTIDE SEQUENCE [LARGE SCALE GENOMIC DNA]</scope>
    <source>
        <strain evidence="1">SQ_2022a</strain>
    </source>
</reference>